<dbReference type="STRING" id="1538553.JT25_020135"/>
<sequence length="181" mass="20336">MARNIEIKARIDSVESLWPLVVNIADEGPIEIIQDDTFFPCANGRLKLRAFSDHDGQLIFYQRPDSAGPKQSFYVTSPTASPDTLRQSLTLAYGESGRVRKHRTLFMVGRTRMHLDKVEGLGDFLELEVVLAEDEANEAGVSIAHELLEKLGISHQWLIEEAYVDLLARLPGKVIHQPDNQ</sequence>
<dbReference type="Pfam" id="PF01928">
    <property type="entry name" value="CYTH"/>
    <property type="match status" value="1"/>
</dbReference>
<dbReference type="OrthoDB" id="271656at2"/>
<dbReference type="AlphaFoldDB" id="A0A140E5U6"/>
<dbReference type="Proteomes" id="UP000030512">
    <property type="component" value="Chromosome"/>
</dbReference>
<gene>
    <name evidence="2" type="ORF">JT25_020135</name>
</gene>
<evidence type="ECO:0000313" key="3">
    <source>
        <dbReference type="Proteomes" id="UP000030512"/>
    </source>
</evidence>
<dbReference type="CDD" id="cd07890">
    <property type="entry name" value="CYTH-like_AC_IV-like"/>
    <property type="match status" value="1"/>
</dbReference>
<evidence type="ECO:0000313" key="2">
    <source>
        <dbReference type="EMBL" id="AMK78770.1"/>
    </source>
</evidence>
<dbReference type="InterPro" id="IPR008173">
    <property type="entry name" value="Adenylyl_cyclase_CyaB"/>
</dbReference>
<dbReference type="Gene3D" id="2.40.320.10">
    <property type="entry name" value="Hypothetical Protein Pfu-838710-001"/>
    <property type="match status" value="1"/>
</dbReference>
<feature type="domain" description="CYTH" evidence="1">
    <location>
        <begin position="2"/>
        <end position="169"/>
    </location>
</feature>
<name>A0A140E5U6_9GAMM</name>
<reference evidence="2 3" key="1">
    <citation type="journal article" date="2015" name="Environ. Microbiol.">
        <title>Methane oxidation coupled to nitrate reduction under hypoxia by the Gammaproteobacterium Methylomonas denitrificans, sp. nov. type strain FJG1.</title>
        <authorList>
            <person name="Kits K.D."/>
            <person name="Klotz M.G."/>
            <person name="Stein L.Y."/>
        </authorList>
    </citation>
    <scope>NUCLEOTIDE SEQUENCE [LARGE SCALE GENOMIC DNA]</scope>
    <source>
        <strain evidence="2 3">FJG1</strain>
    </source>
</reference>
<evidence type="ECO:0000259" key="1">
    <source>
        <dbReference type="PROSITE" id="PS51707"/>
    </source>
</evidence>
<dbReference type="InterPro" id="IPR023577">
    <property type="entry name" value="CYTH_domain"/>
</dbReference>
<dbReference type="SUPFAM" id="SSF55154">
    <property type="entry name" value="CYTH-like phosphatases"/>
    <property type="match status" value="1"/>
</dbReference>
<proteinExistence type="predicted"/>
<dbReference type="InterPro" id="IPR033469">
    <property type="entry name" value="CYTH-like_dom_sf"/>
</dbReference>
<dbReference type="PANTHER" id="PTHR21028:SF2">
    <property type="entry name" value="CYTH DOMAIN-CONTAINING PROTEIN"/>
    <property type="match status" value="1"/>
</dbReference>
<dbReference type="SMART" id="SM01118">
    <property type="entry name" value="CYTH"/>
    <property type="match status" value="1"/>
</dbReference>
<dbReference type="EMBL" id="CP014476">
    <property type="protein sequence ID" value="AMK78770.1"/>
    <property type="molecule type" value="Genomic_DNA"/>
</dbReference>
<dbReference type="RefSeq" id="WP_036273948.1">
    <property type="nucleotide sequence ID" value="NZ_CP014476.1"/>
</dbReference>
<dbReference type="KEGG" id="mdn:JT25_020135"/>
<accession>A0A140E5U6</accession>
<organism evidence="2 3">
    <name type="scientific">Methylomonas denitrificans</name>
    <dbReference type="NCBI Taxonomy" id="1538553"/>
    <lineage>
        <taxon>Bacteria</taxon>
        <taxon>Pseudomonadati</taxon>
        <taxon>Pseudomonadota</taxon>
        <taxon>Gammaproteobacteria</taxon>
        <taxon>Methylococcales</taxon>
        <taxon>Methylococcaceae</taxon>
        <taxon>Methylomonas</taxon>
    </lineage>
</organism>
<protein>
    <submittedName>
        <fullName evidence="2">Adenylate cyclase</fullName>
    </submittedName>
</protein>
<dbReference type="PANTHER" id="PTHR21028">
    <property type="entry name" value="SI:CH211-156B7.4"/>
    <property type="match status" value="1"/>
</dbReference>
<dbReference type="PROSITE" id="PS51707">
    <property type="entry name" value="CYTH"/>
    <property type="match status" value="1"/>
</dbReference>
<keyword evidence="3" id="KW-1185">Reference proteome</keyword>